<sequence length="217" mass="24695">MPFPSCTEHPIGDNDLPDILLEDDFSHFSTQRWHVEAEDPATRVRAERGQLLIDSPRGVTLWLKQPLDGAYRIEFQRQVLLGDGANDRLSDLNQFWAARDPGNADLFTRSGALAEYDNLALYYVGMGGNHNSTTRFRRYDGSGRRPVLGEYLDPAHLLEANRPYHIAIELDAGGTRYLVDGQTFFQTRHDGLPPPGYFGFRLVWSRQSISDFRVVRL</sequence>
<name>A0A4Q9QZ12_9GAMM</name>
<organism evidence="2 5">
    <name type="scientific">Phytopseudomonas dryadis</name>
    <dbReference type="NCBI Taxonomy" id="2487520"/>
    <lineage>
        <taxon>Bacteria</taxon>
        <taxon>Pseudomonadati</taxon>
        <taxon>Pseudomonadota</taxon>
        <taxon>Gammaproteobacteria</taxon>
        <taxon>Pseudomonadales</taxon>
        <taxon>Pseudomonadaceae</taxon>
        <taxon>Phytopseudomonas</taxon>
    </lineage>
</organism>
<dbReference type="InterPro" id="IPR046217">
    <property type="entry name" value="DUF6250"/>
</dbReference>
<feature type="domain" description="DUF6250" evidence="1">
    <location>
        <begin position="53"/>
        <end position="212"/>
    </location>
</feature>
<dbReference type="Gene3D" id="2.60.120.200">
    <property type="match status" value="1"/>
</dbReference>
<dbReference type="Proteomes" id="UP000293172">
    <property type="component" value="Unassembled WGS sequence"/>
</dbReference>
<dbReference type="EMBL" id="QJUM01000006">
    <property type="protein sequence ID" value="TBV07979.1"/>
    <property type="molecule type" value="Genomic_DNA"/>
</dbReference>
<dbReference type="AlphaFoldDB" id="A0A4Q9QZ12"/>
<dbReference type="Proteomes" id="UP000291334">
    <property type="component" value="Unassembled WGS sequence"/>
</dbReference>
<dbReference type="EMBL" id="QJUL01000021">
    <property type="protein sequence ID" value="TBU90560.1"/>
    <property type="molecule type" value="Genomic_DNA"/>
</dbReference>
<proteinExistence type="predicted"/>
<evidence type="ECO:0000259" key="1">
    <source>
        <dbReference type="Pfam" id="PF19763"/>
    </source>
</evidence>
<dbReference type="OrthoDB" id="262615at2"/>
<reference evidence="4 5" key="1">
    <citation type="submission" date="2018-06" db="EMBL/GenBank/DDBJ databases">
        <title>Three novel Pseudomonas species isolated from symptomatic oak.</title>
        <authorList>
            <person name="Bueno-Gonzalez V."/>
            <person name="Brady C."/>
        </authorList>
    </citation>
    <scope>NUCLEOTIDE SEQUENCE [LARGE SCALE GENOMIC DNA]</scope>
    <source>
        <strain evidence="3 4">P26B</strain>
        <strain evidence="2 5">P6B</strain>
    </source>
</reference>
<protein>
    <recommendedName>
        <fullName evidence="1">DUF6250 domain-containing protein</fullName>
    </recommendedName>
</protein>
<evidence type="ECO:0000313" key="3">
    <source>
        <dbReference type="EMBL" id="TBV07979.1"/>
    </source>
</evidence>
<accession>A0A4Q9QZ12</accession>
<evidence type="ECO:0000313" key="5">
    <source>
        <dbReference type="Proteomes" id="UP000293172"/>
    </source>
</evidence>
<comment type="caution">
    <text evidence="2">The sequence shown here is derived from an EMBL/GenBank/DDBJ whole genome shotgun (WGS) entry which is preliminary data.</text>
</comment>
<gene>
    <name evidence="3" type="ORF">DNK34_07395</name>
    <name evidence="2" type="ORF">DNK44_15100</name>
</gene>
<evidence type="ECO:0000313" key="2">
    <source>
        <dbReference type="EMBL" id="TBU90560.1"/>
    </source>
</evidence>
<dbReference type="RefSeq" id="WP_131174062.1">
    <property type="nucleotide sequence ID" value="NZ_QJUL01000021.1"/>
</dbReference>
<dbReference type="Pfam" id="PF19763">
    <property type="entry name" value="DUF6250"/>
    <property type="match status" value="1"/>
</dbReference>
<evidence type="ECO:0000313" key="4">
    <source>
        <dbReference type="Proteomes" id="UP000291334"/>
    </source>
</evidence>
<keyword evidence="4" id="KW-1185">Reference proteome</keyword>